<proteinExistence type="predicted"/>
<keyword evidence="5" id="KW-0472">Membrane</keyword>
<dbReference type="PROSITE" id="PS51007">
    <property type="entry name" value="CYTC"/>
    <property type="match status" value="1"/>
</dbReference>
<dbReference type="Proteomes" id="UP000030652">
    <property type="component" value="Unassembled WGS sequence"/>
</dbReference>
<feature type="transmembrane region" description="Helical" evidence="5">
    <location>
        <begin position="183"/>
        <end position="200"/>
    </location>
</feature>
<dbReference type="Pfam" id="PF13442">
    <property type="entry name" value="Cytochrome_CBB3"/>
    <property type="match status" value="1"/>
</dbReference>
<evidence type="ECO:0000256" key="2">
    <source>
        <dbReference type="ARBA" id="ARBA00022723"/>
    </source>
</evidence>
<sequence>MNILLKNYIIVLICFFVVTGASISYVNGAEGKQAKQQKDGSQAGAAEPEKKYELIEKTKDYLTTPKEAFAYYCSPCHGAMADGKGIYFTIDLNPKPTDLTNVEYMAALTDDYLLNFVKGSAAREKLRLCPPWGKTLDEDMIEGIIGYLRSLTIAKSKEGGGADKKEADVASVVGEKGKETPQAVIWSVLAFLCVFVAFGARREWKKLAKEGPSEKK</sequence>
<keyword evidence="2 4" id="KW-0479">Metal-binding</keyword>
<dbReference type="InterPro" id="IPR036909">
    <property type="entry name" value="Cyt_c-like_dom_sf"/>
</dbReference>
<dbReference type="InterPro" id="IPR009056">
    <property type="entry name" value="Cyt_c-like_dom"/>
</dbReference>
<feature type="domain" description="Cytochrome c" evidence="6">
    <location>
        <begin position="60"/>
        <end position="152"/>
    </location>
</feature>
<evidence type="ECO:0000256" key="1">
    <source>
        <dbReference type="ARBA" id="ARBA00022617"/>
    </source>
</evidence>
<comment type="caution">
    <text evidence="7">The sequence shown here is derived from an EMBL/GenBank/DDBJ whole genome shotgun (WGS) entry which is preliminary data.</text>
</comment>
<gene>
    <name evidence="7" type="ORF">SCABRO_00338</name>
</gene>
<evidence type="ECO:0000256" key="5">
    <source>
        <dbReference type="SAM" id="Phobius"/>
    </source>
</evidence>
<keyword evidence="5" id="KW-1133">Transmembrane helix</keyword>
<protein>
    <recommendedName>
        <fullName evidence="6">Cytochrome c domain-containing protein</fullName>
    </recommendedName>
</protein>
<reference evidence="7 8" key="1">
    <citation type="submission" date="2014-10" db="EMBL/GenBank/DDBJ databases">
        <title>Draft genome of anammox bacterium scalindua brodae, obtained using differential coverage binning of sequence data from two enrichment reactors.</title>
        <authorList>
            <person name="Speth D.R."/>
            <person name="Russ L."/>
            <person name="Kartal B."/>
            <person name="Op den Camp H.J."/>
            <person name="Dutilh B.E."/>
            <person name="Jetten M.S."/>
        </authorList>
    </citation>
    <scope>NUCLEOTIDE SEQUENCE [LARGE SCALE GENOMIC DNA]</scope>
    <source>
        <strain evidence="7">RU1</strain>
    </source>
</reference>
<evidence type="ECO:0000313" key="8">
    <source>
        <dbReference type="Proteomes" id="UP000030652"/>
    </source>
</evidence>
<dbReference type="Gene3D" id="1.10.760.10">
    <property type="entry name" value="Cytochrome c-like domain"/>
    <property type="match status" value="1"/>
</dbReference>
<evidence type="ECO:0000256" key="3">
    <source>
        <dbReference type="ARBA" id="ARBA00023004"/>
    </source>
</evidence>
<evidence type="ECO:0000313" key="7">
    <source>
        <dbReference type="EMBL" id="KHE93886.1"/>
    </source>
</evidence>
<name>A0A0B0EPY6_9BACT</name>
<evidence type="ECO:0000259" key="6">
    <source>
        <dbReference type="PROSITE" id="PS51007"/>
    </source>
</evidence>
<dbReference type="GO" id="GO:0046872">
    <property type="term" value="F:metal ion binding"/>
    <property type="evidence" value="ECO:0007669"/>
    <property type="project" value="UniProtKB-KW"/>
</dbReference>
<organism evidence="7 8">
    <name type="scientific">Candidatus Scalindua brodae</name>
    <dbReference type="NCBI Taxonomy" id="237368"/>
    <lineage>
        <taxon>Bacteria</taxon>
        <taxon>Pseudomonadati</taxon>
        <taxon>Planctomycetota</taxon>
        <taxon>Candidatus Brocadiia</taxon>
        <taxon>Candidatus Brocadiales</taxon>
        <taxon>Candidatus Scalinduaceae</taxon>
        <taxon>Candidatus Scalindua</taxon>
    </lineage>
</organism>
<accession>A0A0B0EPY6</accession>
<dbReference type="AlphaFoldDB" id="A0A0B0EPY6"/>
<dbReference type="EMBL" id="JRYO01000030">
    <property type="protein sequence ID" value="KHE93886.1"/>
    <property type="molecule type" value="Genomic_DNA"/>
</dbReference>
<dbReference type="GO" id="GO:0009055">
    <property type="term" value="F:electron transfer activity"/>
    <property type="evidence" value="ECO:0007669"/>
    <property type="project" value="InterPro"/>
</dbReference>
<dbReference type="SUPFAM" id="SSF46626">
    <property type="entry name" value="Cytochrome c"/>
    <property type="match status" value="1"/>
</dbReference>
<keyword evidence="1 4" id="KW-0349">Heme</keyword>
<dbReference type="GO" id="GO:0020037">
    <property type="term" value="F:heme binding"/>
    <property type="evidence" value="ECO:0007669"/>
    <property type="project" value="InterPro"/>
</dbReference>
<keyword evidence="3 4" id="KW-0408">Iron</keyword>
<dbReference type="eggNOG" id="COG2010">
    <property type="taxonomic scope" value="Bacteria"/>
</dbReference>
<evidence type="ECO:0000256" key="4">
    <source>
        <dbReference type="PROSITE-ProRule" id="PRU00433"/>
    </source>
</evidence>
<keyword evidence="5" id="KW-0812">Transmembrane</keyword>